<dbReference type="Pfam" id="PF01345">
    <property type="entry name" value="DUF11"/>
    <property type="match status" value="5"/>
</dbReference>
<dbReference type="PANTHER" id="PTHR34819:SF3">
    <property type="entry name" value="CELL SURFACE PROTEIN"/>
    <property type="match status" value="1"/>
</dbReference>
<dbReference type="OrthoDB" id="1751088at2"/>
<evidence type="ECO:0000259" key="1">
    <source>
        <dbReference type="Pfam" id="PF01345"/>
    </source>
</evidence>
<organism evidence="2 3">
    <name type="scientific">Paenibacillus swuensis</name>
    <dbReference type="NCBI Taxonomy" id="1178515"/>
    <lineage>
        <taxon>Bacteria</taxon>
        <taxon>Bacillati</taxon>
        <taxon>Bacillota</taxon>
        <taxon>Bacilli</taxon>
        <taxon>Bacillales</taxon>
        <taxon>Paenibacillaceae</taxon>
        <taxon>Paenibacillus</taxon>
    </lineage>
</organism>
<dbReference type="STRING" id="1178515.SY83_19800"/>
<dbReference type="KEGG" id="pswu:SY83_19800"/>
<dbReference type="EMBL" id="CP011388">
    <property type="protein sequence ID" value="ANE48162.1"/>
    <property type="molecule type" value="Genomic_DNA"/>
</dbReference>
<feature type="domain" description="DUF11" evidence="1">
    <location>
        <begin position="485"/>
        <end position="585"/>
    </location>
</feature>
<feature type="domain" description="DUF11" evidence="1">
    <location>
        <begin position="870"/>
        <end position="959"/>
    </location>
</feature>
<dbReference type="InterPro" id="IPR047589">
    <property type="entry name" value="DUF11_rpt"/>
</dbReference>
<dbReference type="PATRIC" id="fig|1178515.4.peg.4005"/>
<feature type="domain" description="DUF11" evidence="1">
    <location>
        <begin position="613"/>
        <end position="715"/>
    </location>
</feature>
<dbReference type="Proteomes" id="UP000076927">
    <property type="component" value="Chromosome"/>
</dbReference>
<protein>
    <recommendedName>
        <fullName evidence="1">DUF11 domain-containing protein</fullName>
    </recommendedName>
</protein>
<dbReference type="NCBIfam" id="TIGR01451">
    <property type="entry name" value="B_ant_repeat"/>
    <property type="match status" value="7"/>
</dbReference>
<evidence type="ECO:0000313" key="3">
    <source>
        <dbReference type="Proteomes" id="UP000076927"/>
    </source>
</evidence>
<accession>A0A172TMF9</accession>
<dbReference type="InterPro" id="IPR051172">
    <property type="entry name" value="Chlamydia_OmcB"/>
</dbReference>
<dbReference type="RefSeq" id="WP_068609668.1">
    <property type="nucleotide sequence ID" value="NZ_CP011388.1"/>
</dbReference>
<proteinExistence type="predicted"/>
<keyword evidence="3" id="KW-1185">Reference proteome</keyword>
<dbReference type="AlphaFoldDB" id="A0A172TMF9"/>
<feature type="domain" description="DUF11" evidence="1">
    <location>
        <begin position="1140"/>
        <end position="1238"/>
    </location>
</feature>
<dbReference type="InterPro" id="IPR001434">
    <property type="entry name" value="OmcB-like_DUF11"/>
</dbReference>
<gene>
    <name evidence="2" type="ORF">SY83_19800</name>
</gene>
<dbReference type="Gene3D" id="2.60.40.10">
    <property type="entry name" value="Immunoglobulins"/>
    <property type="match status" value="1"/>
</dbReference>
<name>A0A172TMF9_9BACL</name>
<dbReference type="Gene3D" id="2.60.40.740">
    <property type="match status" value="2"/>
</dbReference>
<feature type="domain" description="DUF11" evidence="1">
    <location>
        <begin position="352"/>
        <end position="453"/>
    </location>
</feature>
<reference evidence="2 3" key="1">
    <citation type="submission" date="2015-01" db="EMBL/GenBank/DDBJ databases">
        <title>Paenibacillus swuensis/DY6/whole genome sequencing.</title>
        <authorList>
            <person name="Kim M.K."/>
            <person name="Srinivasan S."/>
            <person name="Lee J.-J."/>
        </authorList>
    </citation>
    <scope>NUCLEOTIDE SEQUENCE [LARGE SCALE GENOMIC DNA]</scope>
    <source>
        <strain evidence="2 3">DY6</strain>
    </source>
</reference>
<dbReference type="PANTHER" id="PTHR34819">
    <property type="entry name" value="LARGE CYSTEINE-RICH PERIPLASMIC PROTEIN OMCB"/>
    <property type="match status" value="1"/>
</dbReference>
<evidence type="ECO:0000313" key="2">
    <source>
        <dbReference type="EMBL" id="ANE48162.1"/>
    </source>
</evidence>
<sequence length="1269" mass="131150">MAFVNRFFLNENGGLTFTGNTLGLSRSNIVGVPGVEDAIGAFITTDTTQQFGTYPPGTVGDFRQNNSAAQLVLPQGSTILYAELIWGGTYLNGGVDFSAFINDPVNFTTPAGLISVNPDPDTAMEGFLSGSLQNNPTAVFVRSANVTSLVAAGGAGTYAAGRIVGTIIIPEPTSNNAGWTLAVYYRNPASPLRNLSLRVGINVIRATQGPVNTLINGFATPFQGPLNGRAAVSAQEGDANKTGDRAQFGPNINSLSVLSGPNNFANNFFASQINNDSGALDTTGTFGTRNQTNGQPGSNIVGGRQGWDITNVDISATLLNGQTSAQFGLITNGDGYLVNAIGLQIDIAVPLLRVTKSTNATSLVVDDVFTYTVLVENTGAVNATAVELFDNIEENTVFVPQSVVVNGTPQPLADPTLGVTLGTIPPGGTVTVSFRVRLISFPVPSEIQNQSLVSFTFQPTPDSKPISTFVPSNIITIPAFHPIVTIEKSADRTNALVGDTVTYTLIVRNTGNISTSNTVTDPLSTDVSFVPGSVTVNGTPRPADNITAGVNVGTIAPGGQVTVVFRVVITSLPASGVVRNTSVTAFTFTLPDNRTLQGNATSNEVIIPVSAPDVTVTKSASTAGTFVGDTVTYTLNVVNNNPTPVNSTVLSDAVPFGSTFIAGTVTVNGLPAPTADPSTGIQLGTIAGGVTVPVTFQVTVTTVPQPPILSNRGTVTFTSGTFTGVSVSNLVEIPVFTPALQLLKGTGTTVVSIGQTYTYSVRAQNTGDIALDVTVSDPLNPFISFVPGSVTVSGVPIPAASPLTGIPIGVLQPDDFIFVTFDVTAVSAPPTQFFENQSNASFTFQPPGGNPGSGNVLSNIVRVQNASFPINIQKTAGSIGAFVGTQVNFTIVVINTGAFPSLNTIVTDETSPGIAFVPNSVAVDGLLIPGANILEGVNVGTIPAGGQVIVTFRGTVQSVPAGNSFQTDIARVQFVEATLGPGPNPVPIPGTVRIAESTVVGVEVFIPSLTATKSALQSFAFVGDTINYATEIVNAGNLNAVSTWFDILPEGTIFVENSFALNGTPVPGANLFTGLVLGTIPANATSRVTFKFKVVSYPPTGVITNQGNMVFDFILADGSLLQQSVLTNPVTIPILALPTLTKTSNVREIGVGGVVTFSVSVTNPTVFSLDNIVVTDLLPEGFIFVTGSVVVDGVASPSANPATGIQVGSLGPRASKTVTFQARAAFEPANPVTLNVASASLNFLLPDGRRVNRTVTSDPVQVRIVDDEE</sequence>
<dbReference type="InterPro" id="IPR013783">
    <property type="entry name" value="Ig-like_fold"/>
</dbReference>